<dbReference type="GO" id="GO:0006281">
    <property type="term" value="P:DNA repair"/>
    <property type="evidence" value="ECO:0007669"/>
    <property type="project" value="UniProtKB-KW"/>
</dbReference>
<evidence type="ECO:0000256" key="4">
    <source>
        <dbReference type="ARBA" id="ARBA00022763"/>
    </source>
</evidence>
<evidence type="ECO:0000256" key="9">
    <source>
        <dbReference type="ARBA" id="ARBA00023163"/>
    </source>
</evidence>
<dbReference type="InterPro" id="IPR006199">
    <property type="entry name" value="LexA_DNA-bd_dom"/>
</dbReference>
<comment type="similarity">
    <text evidence="1 12">Belongs to the peptidase S24 family.</text>
</comment>
<protein>
    <submittedName>
        <fullName evidence="16">Repressor LexA</fullName>
    </submittedName>
</protein>
<evidence type="ECO:0000256" key="6">
    <source>
        <dbReference type="ARBA" id="ARBA00022813"/>
    </source>
</evidence>
<dbReference type="PANTHER" id="PTHR33516">
    <property type="entry name" value="LEXA REPRESSOR"/>
    <property type="match status" value="1"/>
</dbReference>
<keyword evidence="2" id="KW-0678">Repressor</keyword>
<dbReference type="Gene3D" id="1.10.10.10">
    <property type="entry name" value="Winged helix-like DNA-binding domain superfamily/Winged helix DNA-binding domain"/>
    <property type="match status" value="1"/>
</dbReference>
<dbReference type="Pfam" id="PF01726">
    <property type="entry name" value="LexA_DNA_bind"/>
    <property type="match status" value="1"/>
</dbReference>
<keyword evidence="9" id="KW-0804">Transcription</keyword>
<dbReference type="InterPro" id="IPR006200">
    <property type="entry name" value="LexA"/>
</dbReference>
<dbReference type="GO" id="GO:0009432">
    <property type="term" value="P:SOS response"/>
    <property type="evidence" value="ECO:0007669"/>
    <property type="project" value="UniProtKB-KW"/>
</dbReference>
<feature type="domain" description="LexA repressor DNA-binding" evidence="15">
    <location>
        <begin position="1"/>
        <end position="64"/>
    </location>
</feature>
<dbReference type="PRINTS" id="PR00726">
    <property type="entry name" value="LEXASERPTASE"/>
</dbReference>
<dbReference type="InterPro" id="IPR006197">
    <property type="entry name" value="Peptidase_S24_LexA"/>
</dbReference>
<keyword evidence="7" id="KW-0805">Transcription regulation</keyword>
<keyword evidence="10" id="KW-0234">DNA repair</keyword>
<dbReference type="GO" id="GO:0004252">
    <property type="term" value="F:serine-type endopeptidase activity"/>
    <property type="evidence" value="ECO:0007669"/>
    <property type="project" value="InterPro"/>
</dbReference>
<dbReference type="InterPro" id="IPR036388">
    <property type="entry name" value="WH-like_DNA-bd_sf"/>
</dbReference>
<dbReference type="InterPro" id="IPR036286">
    <property type="entry name" value="LexA/Signal_pep-like_sf"/>
</dbReference>
<evidence type="ECO:0000256" key="13">
    <source>
        <dbReference type="SAM" id="MobiDB-lite"/>
    </source>
</evidence>
<sequence length="223" mass="24051">MDGLTPKQQQVETFITHFLHLHGYGPTLREIQEHLGCSSLNTVRSHLALLVKKGRLQRAGNTARSIRLVKPDPPMASPPSPRRPKKAAPSAPPGIPLLGSIPAGPVEEALITSDDTLALDAGLFRGELVFALRVKGDSMKNAGIFSGDYAILNSQDIVSDGQIAAVQEDGDATLKRVFRKPNGLLLRPENAALKERLVTPSEAKNVRIVGRLVGLLRIEGGRR</sequence>
<keyword evidence="3" id="KW-0235">DNA replication</keyword>
<keyword evidence="11" id="KW-0742">SOS response</keyword>
<evidence type="ECO:0000256" key="3">
    <source>
        <dbReference type="ARBA" id="ARBA00022705"/>
    </source>
</evidence>
<proteinExistence type="inferred from homology"/>
<evidence type="ECO:0000256" key="1">
    <source>
        <dbReference type="ARBA" id="ARBA00007484"/>
    </source>
</evidence>
<keyword evidence="8" id="KW-0238">DNA-binding</keyword>
<dbReference type="InterPro" id="IPR015927">
    <property type="entry name" value="Peptidase_S24_S26A/B/C"/>
</dbReference>
<dbReference type="Pfam" id="PF00717">
    <property type="entry name" value="Peptidase_S24"/>
    <property type="match status" value="1"/>
</dbReference>
<feature type="compositionally biased region" description="Pro residues" evidence="13">
    <location>
        <begin position="71"/>
        <end position="81"/>
    </location>
</feature>
<dbReference type="GO" id="GO:0045892">
    <property type="term" value="P:negative regulation of DNA-templated transcription"/>
    <property type="evidence" value="ECO:0007669"/>
    <property type="project" value="InterPro"/>
</dbReference>
<reference evidence="16 17" key="1">
    <citation type="submission" date="2019-03" db="EMBL/GenBank/DDBJ databases">
        <title>Genomic Encyclopedia of Archaeal and Bacterial Type Strains, Phase II (KMG-II): from individual species to whole genera.</title>
        <authorList>
            <person name="Goeker M."/>
        </authorList>
    </citation>
    <scope>NUCLEOTIDE SEQUENCE [LARGE SCALE GENOMIC DNA]</scope>
    <source>
        <strain evidence="16 17">ATCC 25309</strain>
    </source>
</reference>
<organism evidence="16 17">
    <name type="scientific">Prosthecobacter fusiformis</name>
    <dbReference type="NCBI Taxonomy" id="48464"/>
    <lineage>
        <taxon>Bacteria</taxon>
        <taxon>Pseudomonadati</taxon>
        <taxon>Verrucomicrobiota</taxon>
        <taxon>Verrucomicrobiia</taxon>
        <taxon>Verrucomicrobiales</taxon>
        <taxon>Verrucomicrobiaceae</taxon>
        <taxon>Prosthecobacter</taxon>
    </lineage>
</organism>
<keyword evidence="6 12" id="KW-0068">Autocatalytic cleavage</keyword>
<keyword evidence="4" id="KW-0227">DNA damage</keyword>
<evidence type="ECO:0000256" key="8">
    <source>
        <dbReference type="ARBA" id="ARBA00023125"/>
    </source>
</evidence>
<dbReference type="EMBL" id="SOCA01000012">
    <property type="protein sequence ID" value="TDU64089.1"/>
    <property type="molecule type" value="Genomic_DNA"/>
</dbReference>
<dbReference type="NCBIfam" id="TIGR00498">
    <property type="entry name" value="lexA"/>
    <property type="match status" value="1"/>
</dbReference>
<name>A0A4R7RJB3_9BACT</name>
<dbReference type="GO" id="GO:0006260">
    <property type="term" value="P:DNA replication"/>
    <property type="evidence" value="ECO:0007669"/>
    <property type="project" value="UniProtKB-KW"/>
</dbReference>
<dbReference type="InterPro" id="IPR039418">
    <property type="entry name" value="LexA-like"/>
</dbReference>
<dbReference type="SUPFAM" id="SSF51306">
    <property type="entry name" value="LexA/Signal peptidase"/>
    <property type="match status" value="1"/>
</dbReference>
<dbReference type="InterPro" id="IPR050077">
    <property type="entry name" value="LexA_repressor"/>
</dbReference>
<evidence type="ECO:0000256" key="10">
    <source>
        <dbReference type="ARBA" id="ARBA00023204"/>
    </source>
</evidence>
<comment type="caution">
    <text evidence="16">The sequence shown here is derived from an EMBL/GenBank/DDBJ whole genome shotgun (WGS) entry which is preliminary data.</text>
</comment>
<evidence type="ECO:0000259" key="15">
    <source>
        <dbReference type="Pfam" id="PF01726"/>
    </source>
</evidence>
<evidence type="ECO:0000256" key="7">
    <source>
        <dbReference type="ARBA" id="ARBA00023015"/>
    </source>
</evidence>
<evidence type="ECO:0000313" key="17">
    <source>
        <dbReference type="Proteomes" id="UP000295662"/>
    </source>
</evidence>
<evidence type="ECO:0000259" key="14">
    <source>
        <dbReference type="Pfam" id="PF00717"/>
    </source>
</evidence>
<dbReference type="CDD" id="cd06529">
    <property type="entry name" value="S24_LexA-like"/>
    <property type="match status" value="1"/>
</dbReference>
<keyword evidence="5 12" id="KW-0378">Hydrolase</keyword>
<dbReference type="Gene3D" id="2.10.109.10">
    <property type="entry name" value="Umud Fragment, subunit A"/>
    <property type="match status" value="1"/>
</dbReference>
<accession>A0A4R7RJB3</accession>
<dbReference type="PANTHER" id="PTHR33516:SF2">
    <property type="entry name" value="LEXA REPRESSOR-RELATED"/>
    <property type="match status" value="1"/>
</dbReference>
<dbReference type="Proteomes" id="UP000295662">
    <property type="component" value="Unassembled WGS sequence"/>
</dbReference>
<dbReference type="InterPro" id="IPR036390">
    <property type="entry name" value="WH_DNA-bd_sf"/>
</dbReference>
<dbReference type="RefSeq" id="WP_133797256.1">
    <property type="nucleotide sequence ID" value="NZ_SOCA01000012.1"/>
</dbReference>
<evidence type="ECO:0000256" key="2">
    <source>
        <dbReference type="ARBA" id="ARBA00022491"/>
    </source>
</evidence>
<evidence type="ECO:0000256" key="11">
    <source>
        <dbReference type="ARBA" id="ARBA00023236"/>
    </source>
</evidence>
<dbReference type="OrthoDB" id="9802364at2"/>
<evidence type="ECO:0000313" key="16">
    <source>
        <dbReference type="EMBL" id="TDU64089.1"/>
    </source>
</evidence>
<gene>
    <name evidence="16" type="ORF">EI77_04273</name>
</gene>
<dbReference type="GO" id="GO:0006508">
    <property type="term" value="P:proteolysis"/>
    <property type="evidence" value="ECO:0007669"/>
    <property type="project" value="InterPro"/>
</dbReference>
<evidence type="ECO:0000256" key="5">
    <source>
        <dbReference type="ARBA" id="ARBA00022801"/>
    </source>
</evidence>
<feature type="region of interest" description="Disordered" evidence="13">
    <location>
        <begin position="62"/>
        <end position="98"/>
    </location>
</feature>
<dbReference type="SUPFAM" id="SSF46785">
    <property type="entry name" value="Winged helix' DNA-binding domain"/>
    <property type="match status" value="1"/>
</dbReference>
<feature type="domain" description="Peptidase S24/S26A/S26B/S26C" evidence="14">
    <location>
        <begin position="96"/>
        <end position="213"/>
    </location>
</feature>
<dbReference type="GO" id="GO:0003677">
    <property type="term" value="F:DNA binding"/>
    <property type="evidence" value="ECO:0007669"/>
    <property type="project" value="UniProtKB-KW"/>
</dbReference>
<evidence type="ECO:0000256" key="12">
    <source>
        <dbReference type="RuleBase" id="RU003991"/>
    </source>
</evidence>
<keyword evidence="17" id="KW-1185">Reference proteome</keyword>
<dbReference type="AlphaFoldDB" id="A0A4R7RJB3"/>